<dbReference type="FunFam" id="3.40.50.300:FF:000043">
    <property type="entry name" value="Vacuolar protein sorting-associated protein 4"/>
    <property type="match status" value="1"/>
</dbReference>
<dbReference type="SMART" id="SM00745">
    <property type="entry name" value="MIT"/>
    <property type="match status" value="1"/>
</dbReference>
<dbReference type="GO" id="GO:0007033">
    <property type="term" value="P:vacuole organization"/>
    <property type="evidence" value="ECO:0007669"/>
    <property type="project" value="TreeGrafter"/>
</dbReference>
<dbReference type="InterPro" id="IPR003593">
    <property type="entry name" value="AAA+_ATPase"/>
</dbReference>
<dbReference type="AlphaFoldDB" id="A0A2H6KAB4"/>
<dbReference type="FunFam" id="1.10.8.60:FF:000015">
    <property type="entry name" value="vacuolar protein sorting-associated protein 4A"/>
    <property type="match status" value="1"/>
</dbReference>
<reference evidence="10 11" key="1">
    <citation type="journal article" date="2017" name="BMC Genomics">
        <title>Whole-genome assembly of Babesia ovata and comparative genomics between closely related pathogens.</title>
        <authorList>
            <person name="Yamagishi J."/>
            <person name="Asada M."/>
            <person name="Hakimi H."/>
            <person name="Tanaka T.Q."/>
            <person name="Sugimoto C."/>
            <person name="Kawazu S."/>
        </authorList>
    </citation>
    <scope>NUCLEOTIDE SEQUENCE [LARGE SCALE GENOMIC DNA]</scope>
    <source>
        <strain evidence="10 11">Miyake</strain>
    </source>
</reference>
<evidence type="ECO:0000313" key="10">
    <source>
        <dbReference type="EMBL" id="GBE59925.1"/>
    </source>
</evidence>
<evidence type="ECO:0000256" key="6">
    <source>
        <dbReference type="ARBA" id="ARBA00023136"/>
    </source>
</evidence>
<dbReference type="GO" id="GO:0016197">
    <property type="term" value="P:endosomal transport"/>
    <property type="evidence" value="ECO:0007669"/>
    <property type="project" value="TreeGrafter"/>
</dbReference>
<sequence length="419" mass="47010">MNDDERQQRAVELSQQAIDLDNAGNYRAAFECYLRALDQWAVVCKYQRNPVLQERFCAKMKEYLERAETLKRMLNDNAPVDEYAKTGDAGGGAGGSAFSEQVDQLSKIQRPNVKWSDIAGLEAAKESLQEAVVLPLRFPNLFTGALKPWRGILLYGPPGTGKTYLAQACATEIAATFLPVSSSDIMSKWQGESEKFVKSLFQTARERTPCVIFIDEIDSLCSTRSEGDNESGRRVKTEFLVQMQGVSEGGNGVLVLAATNLPWSLDSAIIRRFDRRIYIPLPDMRARRTLVELGMRGCEHELKSEDFDEIARKTEGFSGSDLNVVVRDARMQPLRKCKDATHFKKVVRKSQTYYVPCSPGDPDKSKRECNIMSIEPNMLVLPPVTRMDFMTILSRSKPSLAANDIAAYVEWTNKYGQQG</sequence>
<keyword evidence="3 7" id="KW-0547">Nucleotide-binding</keyword>
<organism evidence="10 11">
    <name type="scientific">Babesia ovata</name>
    <dbReference type="NCBI Taxonomy" id="189622"/>
    <lineage>
        <taxon>Eukaryota</taxon>
        <taxon>Sar</taxon>
        <taxon>Alveolata</taxon>
        <taxon>Apicomplexa</taxon>
        <taxon>Aconoidasida</taxon>
        <taxon>Piroplasmida</taxon>
        <taxon>Babesiidae</taxon>
        <taxon>Babesia</taxon>
    </lineage>
</organism>
<proteinExistence type="inferred from homology"/>
<dbReference type="Pfam" id="PF04212">
    <property type="entry name" value="MIT"/>
    <property type="match status" value="1"/>
</dbReference>
<dbReference type="InterPro" id="IPR015415">
    <property type="entry name" value="Spast_Vps4_C"/>
</dbReference>
<comment type="subcellular location">
    <subcellularLocation>
        <location evidence="1">Endosome membrane</location>
        <topology evidence="1">Peripheral membrane protein</topology>
    </subcellularLocation>
</comment>
<protein>
    <submittedName>
        <fullName evidence="10">Vacuolar sorting-associated VPS4</fullName>
    </submittedName>
</protein>
<evidence type="ECO:0000256" key="7">
    <source>
        <dbReference type="RuleBase" id="RU003651"/>
    </source>
</evidence>
<dbReference type="InterPro" id="IPR007330">
    <property type="entry name" value="MIT_dom"/>
</dbReference>
<feature type="domain" description="AAA+ ATPase" evidence="8">
    <location>
        <begin position="148"/>
        <end position="283"/>
    </location>
</feature>
<keyword evidence="4" id="KW-0967">Endosome</keyword>
<dbReference type="Gene3D" id="1.20.58.80">
    <property type="entry name" value="Phosphotransferase system, lactose/cellobiose-type IIA subunit"/>
    <property type="match status" value="1"/>
</dbReference>
<dbReference type="Pfam" id="PF17862">
    <property type="entry name" value="AAA_lid_3"/>
    <property type="match status" value="1"/>
</dbReference>
<evidence type="ECO:0000313" key="11">
    <source>
        <dbReference type="Proteomes" id="UP000236319"/>
    </source>
</evidence>
<feature type="domain" description="MIT" evidence="9">
    <location>
        <begin position="3"/>
        <end position="80"/>
    </location>
</feature>
<dbReference type="GO" id="GO:0005524">
    <property type="term" value="F:ATP binding"/>
    <property type="evidence" value="ECO:0007669"/>
    <property type="project" value="UniProtKB-KW"/>
</dbReference>
<keyword evidence="11" id="KW-1185">Reference proteome</keyword>
<evidence type="ECO:0000259" key="8">
    <source>
        <dbReference type="SMART" id="SM00382"/>
    </source>
</evidence>
<dbReference type="SMART" id="SM00382">
    <property type="entry name" value="AAA"/>
    <property type="match status" value="1"/>
</dbReference>
<dbReference type="Gene3D" id="1.10.8.60">
    <property type="match status" value="1"/>
</dbReference>
<dbReference type="GO" id="GO:0016887">
    <property type="term" value="F:ATP hydrolysis activity"/>
    <property type="evidence" value="ECO:0007669"/>
    <property type="project" value="InterPro"/>
</dbReference>
<evidence type="ECO:0000256" key="3">
    <source>
        <dbReference type="ARBA" id="ARBA00022741"/>
    </source>
</evidence>
<evidence type="ECO:0000256" key="1">
    <source>
        <dbReference type="ARBA" id="ARBA00004481"/>
    </source>
</evidence>
<dbReference type="InterPro" id="IPR003960">
    <property type="entry name" value="ATPase_AAA_CS"/>
</dbReference>
<dbReference type="EMBL" id="BDSA01000001">
    <property type="protein sequence ID" value="GBE59925.1"/>
    <property type="molecule type" value="Genomic_DNA"/>
</dbReference>
<evidence type="ECO:0000256" key="2">
    <source>
        <dbReference type="ARBA" id="ARBA00006914"/>
    </source>
</evidence>
<keyword evidence="6" id="KW-0472">Membrane</keyword>
<comment type="caution">
    <text evidence="10">The sequence shown here is derived from an EMBL/GenBank/DDBJ whole genome shotgun (WGS) entry which is preliminary data.</text>
</comment>
<dbReference type="VEuPathDB" id="PiroplasmaDB:BOVATA_014180"/>
<comment type="similarity">
    <text evidence="2 7">Belongs to the AAA ATPase family.</text>
</comment>
<dbReference type="GO" id="GO:0010008">
    <property type="term" value="C:endosome membrane"/>
    <property type="evidence" value="ECO:0007669"/>
    <property type="project" value="UniProtKB-SubCell"/>
</dbReference>
<dbReference type="RefSeq" id="XP_028866168.1">
    <property type="nucleotide sequence ID" value="XM_029010335.1"/>
</dbReference>
<evidence type="ECO:0000259" key="9">
    <source>
        <dbReference type="SMART" id="SM00745"/>
    </source>
</evidence>
<dbReference type="InterPro" id="IPR027417">
    <property type="entry name" value="P-loop_NTPase"/>
</dbReference>
<dbReference type="GeneID" id="39873695"/>
<accession>A0A2H6KAB4</accession>
<dbReference type="Pfam" id="PF00004">
    <property type="entry name" value="AAA"/>
    <property type="match status" value="1"/>
</dbReference>
<dbReference type="SUPFAM" id="SSF52540">
    <property type="entry name" value="P-loop containing nucleoside triphosphate hydrolases"/>
    <property type="match status" value="1"/>
</dbReference>
<dbReference type="PANTHER" id="PTHR23074">
    <property type="entry name" value="AAA DOMAIN-CONTAINING"/>
    <property type="match status" value="1"/>
</dbReference>
<dbReference type="SUPFAM" id="SSF116846">
    <property type="entry name" value="MIT domain"/>
    <property type="match status" value="1"/>
</dbReference>
<dbReference type="InterPro" id="IPR003959">
    <property type="entry name" value="ATPase_AAA_core"/>
</dbReference>
<dbReference type="Gene3D" id="3.40.50.300">
    <property type="entry name" value="P-loop containing nucleotide triphosphate hydrolases"/>
    <property type="match status" value="1"/>
</dbReference>
<dbReference type="InterPro" id="IPR041569">
    <property type="entry name" value="AAA_lid_3"/>
</dbReference>
<keyword evidence="5 7" id="KW-0067">ATP-binding</keyword>
<evidence type="ECO:0000256" key="4">
    <source>
        <dbReference type="ARBA" id="ARBA00022753"/>
    </source>
</evidence>
<dbReference type="InterPro" id="IPR050304">
    <property type="entry name" value="MT-severing_AAA_ATPase"/>
</dbReference>
<evidence type="ECO:0000256" key="5">
    <source>
        <dbReference type="ARBA" id="ARBA00022840"/>
    </source>
</evidence>
<dbReference type="Pfam" id="PF09336">
    <property type="entry name" value="Vps4_C"/>
    <property type="match status" value="1"/>
</dbReference>
<name>A0A2H6KAB4_9APIC</name>
<dbReference type="InterPro" id="IPR036181">
    <property type="entry name" value="MIT_dom_sf"/>
</dbReference>
<gene>
    <name evidence="10" type="ORF">BOVATA_014180</name>
</gene>
<dbReference type="PROSITE" id="PS00674">
    <property type="entry name" value="AAA"/>
    <property type="match status" value="1"/>
</dbReference>
<dbReference type="OrthoDB" id="29072at2759"/>
<dbReference type="PANTHER" id="PTHR23074:SF83">
    <property type="entry name" value="VACUOLAR PROTEIN SORTING-ASSOCIATED PROTEIN 4A"/>
    <property type="match status" value="1"/>
</dbReference>
<dbReference type="CDD" id="cd02656">
    <property type="entry name" value="MIT"/>
    <property type="match status" value="1"/>
</dbReference>
<dbReference type="Proteomes" id="UP000236319">
    <property type="component" value="Unassembled WGS sequence"/>
</dbReference>